<keyword evidence="4 10" id="KW-0547">Nucleotide-binding</keyword>
<dbReference type="PANTHER" id="PTHR24350">
    <property type="entry name" value="SERINE/THREONINE-PROTEIN KINASE IAL-RELATED"/>
    <property type="match status" value="1"/>
</dbReference>
<dbReference type="PROSITE" id="PS00108">
    <property type="entry name" value="PROTEIN_KINASE_ST"/>
    <property type="match status" value="1"/>
</dbReference>
<feature type="cross-link" description="Glycyl lysine isopeptide (Lys-Gly) (interchain with G-Cter in SUMO2)" evidence="11">
    <location>
        <position position="296"/>
    </location>
</feature>
<dbReference type="InterPro" id="IPR017441">
    <property type="entry name" value="Protein_kinase_ATP_BS"/>
</dbReference>
<feature type="compositionally biased region" description="Polar residues" evidence="15">
    <location>
        <begin position="1"/>
        <end position="10"/>
    </location>
</feature>
<dbReference type="EC" id="2.7.11.1" evidence="14"/>
<evidence type="ECO:0000313" key="18">
    <source>
        <dbReference type="Proteomes" id="UP000639338"/>
    </source>
</evidence>
<evidence type="ECO:0000256" key="2">
    <source>
        <dbReference type="ARBA" id="ARBA00022527"/>
    </source>
</evidence>
<dbReference type="GO" id="GO:0032506">
    <property type="term" value="P:cytokinetic process"/>
    <property type="evidence" value="ECO:0007669"/>
    <property type="project" value="UniProtKB-ARBA"/>
</dbReference>
<evidence type="ECO:0000259" key="16">
    <source>
        <dbReference type="PROSITE" id="PS50011"/>
    </source>
</evidence>
<dbReference type="SUPFAM" id="SSF56112">
    <property type="entry name" value="Protein kinase-like (PK-like)"/>
    <property type="match status" value="1"/>
</dbReference>
<evidence type="ECO:0000256" key="8">
    <source>
        <dbReference type="ARBA" id="ARBA00048679"/>
    </source>
</evidence>
<comment type="catalytic activity">
    <reaction evidence="8 14">
        <text>L-seryl-[protein] + ATP = O-phospho-L-seryl-[protein] + ADP + H(+)</text>
        <dbReference type="Rhea" id="RHEA:17989"/>
        <dbReference type="Rhea" id="RHEA-COMP:9863"/>
        <dbReference type="Rhea" id="RHEA-COMP:11604"/>
        <dbReference type="ChEBI" id="CHEBI:15378"/>
        <dbReference type="ChEBI" id="CHEBI:29999"/>
        <dbReference type="ChEBI" id="CHEBI:30616"/>
        <dbReference type="ChEBI" id="CHEBI:83421"/>
        <dbReference type="ChEBI" id="CHEBI:456216"/>
        <dbReference type="EC" id="2.7.11.1"/>
    </reaction>
</comment>
<evidence type="ECO:0000256" key="15">
    <source>
        <dbReference type="SAM" id="MobiDB-lite"/>
    </source>
</evidence>
<dbReference type="InterPro" id="IPR008271">
    <property type="entry name" value="Ser/Thr_kinase_AS"/>
</dbReference>
<evidence type="ECO:0000313" key="17">
    <source>
        <dbReference type="EMBL" id="KAF7989889.1"/>
    </source>
</evidence>
<keyword evidence="6 10" id="KW-0067">ATP-binding</keyword>
<gene>
    <name evidence="17" type="ORF">HCN44_008563</name>
</gene>
<dbReference type="GO" id="GO:0030261">
    <property type="term" value="P:chromosome condensation"/>
    <property type="evidence" value="ECO:0007669"/>
    <property type="project" value="UniProtKB-ARBA"/>
</dbReference>
<evidence type="ECO:0000256" key="4">
    <source>
        <dbReference type="ARBA" id="ARBA00022741"/>
    </source>
</evidence>
<dbReference type="SMART" id="SM00220">
    <property type="entry name" value="S_TKc"/>
    <property type="match status" value="1"/>
</dbReference>
<feature type="domain" description="Protein kinase" evidence="16">
    <location>
        <begin position="169"/>
        <end position="421"/>
    </location>
</feature>
<keyword evidence="2 13" id="KW-0723">Serine/threonine-protein kinase</keyword>
<keyword evidence="5 14" id="KW-0418">Kinase</keyword>
<protein>
    <recommendedName>
        <fullName evidence="14">Aurora kinase</fullName>
        <ecNumber evidence="14">2.7.11.1</ecNumber>
    </recommendedName>
</protein>
<feature type="region of interest" description="Disordered" evidence="15">
    <location>
        <begin position="118"/>
        <end position="140"/>
    </location>
</feature>
<evidence type="ECO:0000256" key="13">
    <source>
        <dbReference type="RuleBase" id="RU000304"/>
    </source>
</evidence>
<sequence length="431" mass="48489">MLKNSDNNLPLKQVPVSNDEKTINNHKQLRTLKTLTISKDKENLEALKLSECIAAQTIAINDVKITEKEKDKTINKVPIKNGENDKKNDVKIDDNDVKKTTNKLTIKIDKPKEVVDKKIDNTSSGSNVVSSSSSNSKTESTSSAAAAASSSTSSASSSNAPKKWVLTDFEIGKPLGKGKFGNVYLARERKSKYIVAMKVLFKNQIEEGNVEHQVRREIEIQTHLRHPNILRMYGYFHDTKRVYLILEFAPNGELYKALKDAPDGRFDEAKTAKYIYQLADALKYCHSKKVIHRDIKPENLLLGRDGELKIADFGWSVHAPSSRRDTLCGTLDYLPPEMVFGNSHDHSVDLWGVGVLCYECLTGNPPFVTKSYDETYKKIMKAQYTFPSYVSDGARDLISKLLIVKSENRLSLDGILTHPWIIEHQKTKKSS</sequence>
<feature type="binding site" evidence="10">
    <location>
        <position position="312"/>
    </location>
    <ligand>
        <name>ATP</name>
        <dbReference type="ChEBI" id="CHEBI:30616"/>
    </ligand>
</feature>
<evidence type="ECO:0000256" key="12">
    <source>
        <dbReference type="PROSITE-ProRule" id="PRU10141"/>
    </source>
</evidence>
<name>A0A834XRF1_APHGI</name>
<dbReference type="InterPro" id="IPR000719">
    <property type="entry name" value="Prot_kinase_dom"/>
</dbReference>
<dbReference type="InterPro" id="IPR030616">
    <property type="entry name" value="Aur-like"/>
</dbReference>
<evidence type="ECO:0000256" key="5">
    <source>
        <dbReference type="ARBA" id="ARBA00022777"/>
    </source>
</evidence>
<feature type="binding site" evidence="10">
    <location>
        <begin position="298"/>
        <end position="299"/>
    </location>
    <ligand>
        <name>ATP</name>
        <dbReference type="ChEBI" id="CHEBI:30616"/>
    </ligand>
</feature>
<comment type="catalytic activity">
    <reaction evidence="7 14">
        <text>L-threonyl-[protein] + ATP = O-phospho-L-threonyl-[protein] + ADP + H(+)</text>
        <dbReference type="Rhea" id="RHEA:46608"/>
        <dbReference type="Rhea" id="RHEA-COMP:11060"/>
        <dbReference type="Rhea" id="RHEA-COMP:11605"/>
        <dbReference type="ChEBI" id="CHEBI:15378"/>
        <dbReference type="ChEBI" id="CHEBI:30013"/>
        <dbReference type="ChEBI" id="CHEBI:30616"/>
        <dbReference type="ChEBI" id="CHEBI:61977"/>
        <dbReference type="ChEBI" id="CHEBI:456216"/>
        <dbReference type="EC" id="2.7.11.1"/>
    </reaction>
</comment>
<dbReference type="PROSITE" id="PS50011">
    <property type="entry name" value="PROTEIN_KINASE_DOM"/>
    <property type="match status" value="1"/>
</dbReference>
<proteinExistence type="inferred from homology"/>
<dbReference type="GO" id="GO:0000070">
    <property type="term" value="P:mitotic sister chromatid segregation"/>
    <property type="evidence" value="ECO:0007669"/>
    <property type="project" value="UniProtKB-ARBA"/>
</dbReference>
<keyword evidence="18" id="KW-1185">Reference proteome</keyword>
<feature type="region of interest" description="Disordered" evidence="15">
    <location>
        <begin position="1"/>
        <end position="21"/>
    </location>
</feature>
<evidence type="ECO:0000256" key="9">
    <source>
        <dbReference type="PIRSR" id="PIRSR630616-1"/>
    </source>
</evidence>
<dbReference type="EMBL" id="JACMRX010000005">
    <property type="protein sequence ID" value="KAF7989889.1"/>
    <property type="molecule type" value="Genomic_DNA"/>
</dbReference>
<dbReference type="InterPro" id="IPR011009">
    <property type="entry name" value="Kinase-like_dom_sf"/>
</dbReference>
<evidence type="ECO:0000256" key="6">
    <source>
        <dbReference type="ARBA" id="ARBA00022840"/>
    </source>
</evidence>
<comment type="caution">
    <text evidence="17">The sequence shown here is derived from an EMBL/GenBank/DDBJ whole genome shotgun (WGS) entry which is preliminary data.</text>
</comment>
<organism evidence="17 18">
    <name type="scientific">Aphidius gifuensis</name>
    <name type="common">Parasitoid wasp</name>
    <dbReference type="NCBI Taxonomy" id="684658"/>
    <lineage>
        <taxon>Eukaryota</taxon>
        <taxon>Metazoa</taxon>
        <taxon>Ecdysozoa</taxon>
        <taxon>Arthropoda</taxon>
        <taxon>Hexapoda</taxon>
        <taxon>Insecta</taxon>
        <taxon>Pterygota</taxon>
        <taxon>Neoptera</taxon>
        <taxon>Endopterygota</taxon>
        <taxon>Hymenoptera</taxon>
        <taxon>Apocrita</taxon>
        <taxon>Ichneumonoidea</taxon>
        <taxon>Braconidae</taxon>
        <taxon>Aphidiinae</taxon>
        <taxon>Aphidius</taxon>
    </lineage>
</organism>
<dbReference type="FunFam" id="3.30.200.20:FF:000042">
    <property type="entry name" value="Aurora kinase A"/>
    <property type="match status" value="1"/>
</dbReference>
<comment type="subcellular location">
    <subcellularLocation>
        <location evidence="1">Midbody</location>
    </subcellularLocation>
</comment>
<dbReference type="GO" id="GO:0030496">
    <property type="term" value="C:midbody"/>
    <property type="evidence" value="ECO:0007669"/>
    <property type="project" value="UniProtKB-SubCell"/>
</dbReference>
<keyword evidence="3 14" id="KW-0808">Transferase</keyword>
<dbReference type="Pfam" id="PF00069">
    <property type="entry name" value="Pkinase"/>
    <property type="match status" value="1"/>
</dbReference>
<evidence type="ECO:0000256" key="14">
    <source>
        <dbReference type="RuleBase" id="RU367134"/>
    </source>
</evidence>
<feature type="active site" description="Proton acceptor" evidence="9">
    <location>
        <position position="294"/>
    </location>
</feature>
<evidence type="ECO:0000256" key="1">
    <source>
        <dbReference type="ARBA" id="ARBA00004214"/>
    </source>
</evidence>
<evidence type="ECO:0000256" key="7">
    <source>
        <dbReference type="ARBA" id="ARBA00047899"/>
    </source>
</evidence>
<dbReference type="Gene3D" id="1.10.510.10">
    <property type="entry name" value="Transferase(Phosphotransferase) domain 1"/>
    <property type="match status" value="1"/>
</dbReference>
<dbReference type="GO" id="GO:0005524">
    <property type="term" value="F:ATP binding"/>
    <property type="evidence" value="ECO:0007669"/>
    <property type="project" value="UniProtKB-UniRule"/>
</dbReference>
<evidence type="ECO:0000256" key="10">
    <source>
        <dbReference type="PIRSR" id="PIRSR630616-2"/>
    </source>
</evidence>
<feature type="binding site" evidence="10">
    <location>
        <begin position="247"/>
        <end position="249"/>
    </location>
    <ligand>
        <name>ATP</name>
        <dbReference type="ChEBI" id="CHEBI:30616"/>
    </ligand>
</feature>
<dbReference type="GO" id="GO:0006325">
    <property type="term" value="P:chromatin organization"/>
    <property type="evidence" value="ECO:0007669"/>
    <property type="project" value="UniProtKB-ARBA"/>
</dbReference>
<feature type="binding site" evidence="10 12">
    <location>
        <position position="198"/>
    </location>
    <ligand>
        <name>ATP</name>
        <dbReference type="ChEBI" id="CHEBI:30616"/>
    </ligand>
</feature>
<dbReference type="GO" id="GO:0004674">
    <property type="term" value="F:protein serine/threonine kinase activity"/>
    <property type="evidence" value="ECO:0007669"/>
    <property type="project" value="UniProtKB-KW"/>
</dbReference>
<evidence type="ECO:0000256" key="3">
    <source>
        <dbReference type="ARBA" id="ARBA00022679"/>
    </source>
</evidence>
<feature type="binding site" evidence="10">
    <location>
        <position position="179"/>
    </location>
    <ligand>
        <name>ATP</name>
        <dbReference type="ChEBI" id="CHEBI:30616"/>
    </ligand>
</feature>
<dbReference type="CDD" id="cd14007">
    <property type="entry name" value="STKc_Aurora"/>
    <property type="match status" value="1"/>
</dbReference>
<dbReference type="OrthoDB" id="377346at2759"/>
<dbReference type="PROSITE" id="PS00107">
    <property type="entry name" value="PROTEIN_KINASE_ATP"/>
    <property type="match status" value="1"/>
</dbReference>
<dbReference type="Proteomes" id="UP000639338">
    <property type="component" value="Unassembled WGS sequence"/>
</dbReference>
<feature type="compositionally biased region" description="Low complexity" evidence="15">
    <location>
        <begin position="121"/>
        <end position="140"/>
    </location>
</feature>
<comment type="similarity">
    <text evidence="14">Belongs to the protein kinase superfamily. Ser/Thr protein kinase family. Aurora subfamily.</text>
</comment>
<evidence type="ECO:0000256" key="11">
    <source>
        <dbReference type="PIRSR" id="PIRSR630616-3"/>
    </source>
</evidence>
<dbReference type="AlphaFoldDB" id="A0A834XRF1"/>
<reference evidence="17 18" key="1">
    <citation type="submission" date="2020-08" db="EMBL/GenBank/DDBJ databases">
        <title>Aphidius gifuensis genome sequencing and assembly.</title>
        <authorList>
            <person name="Du Z."/>
        </authorList>
    </citation>
    <scope>NUCLEOTIDE SEQUENCE [LARGE SCALE GENOMIC DNA]</scope>
    <source>
        <strain evidence="17">YNYX2018</strain>
        <tissue evidence="17">Adults</tissue>
    </source>
</reference>
<dbReference type="Gene3D" id="3.30.200.20">
    <property type="entry name" value="Phosphorylase Kinase, domain 1"/>
    <property type="match status" value="1"/>
</dbReference>
<dbReference type="FunFam" id="1.10.510.10:FF:000235">
    <property type="entry name" value="Serine/threonine-protein kinase ark1"/>
    <property type="match status" value="1"/>
</dbReference>
<accession>A0A834XRF1</accession>